<organism evidence="7 8">
    <name type="scientific">Hydrocarboniphaga effusa AP103</name>
    <dbReference type="NCBI Taxonomy" id="1172194"/>
    <lineage>
        <taxon>Bacteria</taxon>
        <taxon>Pseudomonadati</taxon>
        <taxon>Pseudomonadota</taxon>
        <taxon>Gammaproteobacteria</taxon>
        <taxon>Nevskiales</taxon>
        <taxon>Nevskiaceae</taxon>
        <taxon>Hydrocarboniphaga</taxon>
    </lineage>
</organism>
<proteinExistence type="predicted"/>
<dbReference type="InterPro" id="IPR023302">
    <property type="entry name" value="Pept_S9A_N"/>
</dbReference>
<sequence length="669" mass="74653">MSKGIWGLLLGLTSAFVAVTADAAKDAQHTVERIERGNLVLEDLPPVPDEIAERTYRYQQTRSAVLAGWLGRAEDGLLISTRFGDTAQVHRVARPEGMRSQLTFFAEPVSSALPSPDGRSFLFTKDSGGDEFYQIHHFDLSTGDYKLVSDGRSRNTDMLWSNKGDVFAYSTTRRNGRDTDVVIGHLDGAPLQRVSQREGAWAPLDFSPDDRRLLLLHYISINQSELYIADLSKIDEEGLPELTRFHETAEPVSFTNARFSRDGRGVYTVSDEASDFQRLRYEKLDGSAARVLTDKVEWDVEGLEISRRGSYLAYIVNADGISELRVMNLKTGKLVPVPKLPIGVVRGLSFDAKGKQLAFSLNSARSPTDVFSFEIGSKALKRWTRSETGGLDASRFIEPELVHFNSFDDLRVPAFYYRGVGEGPRPVLIQIHGGPEAQALPTFNPLIEFYARELGISVLVPNVRGSSGYGKRYLELDNGRKREDSVRDIGALLDWIARQPELDARRVVVMGGSYGGYMTLASMTHFNDRLRGGIDIVGISNFVSFLTNTQDYRRDLRRAEYGDESDPEMRSFLESISPLTNAARITRPMFIVQGANDPRVPRSEAEQMVKTIRANNGGAVWYLMAKDEGHGFAKKANRDVYNNAVVMFLKQVLVDVDKYEVLVEPAPAP</sequence>
<gene>
    <name evidence="7" type="ORF">WQQ_19540</name>
</gene>
<dbReference type="SUPFAM" id="SSF53474">
    <property type="entry name" value="alpha/beta-Hydrolases"/>
    <property type="match status" value="1"/>
</dbReference>
<evidence type="ECO:0000256" key="2">
    <source>
        <dbReference type="ARBA" id="ARBA00022801"/>
    </source>
</evidence>
<comment type="caution">
    <text evidence="7">The sequence shown here is derived from an EMBL/GenBank/DDBJ whole genome shotgun (WGS) entry which is preliminary data.</text>
</comment>
<feature type="signal peptide" evidence="4">
    <location>
        <begin position="1"/>
        <end position="23"/>
    </location>
</feature>
<accession>I7ZJ65</accession>
<evidence type="ECO:0000256" key="3">
    <source>
        <dbReference type="ARBA" id="ARBA00022825"/>
    </source>
</evidence>
<dbReference type="OrthoDB" id="4269629at2"/>
<dbReference type="Gene3D" id="3.40.50.1820">
    <property type="entry name" value="alpha/beta hydrolase"/>
    <property type="match status" value="1"/>
</dbReference>
<evidence type="ECO:0008006" key="9">
    <source>
        <dbReference type="Google" id="ProtNLM"/>
    </source>
</evidence>
<dbReference type="Proteomes" id="UP000003704">
    <property type="component" value="Unassembled WGS sequence"/>
</dbReference>
<dbReference type="Gene3D" id="2.120.10.30">
    <property type="entry name" value="TolB, C-terminal domain"/>
    <property type="match status" value="2"/>
</dbReference>
<keyword evidence="3" id="KW-0720">Serine protease</keyword>
<reference evidence="7 8" key="1">
    <citation type="journal article" date="2012" name="J. Bacteriol.">
        <title>Genome Sequence of n-Alkane-Degrading Hydrocarboniphaga effusa Strain AP103T (ATCC BAA-332T).</title>
        <authorList>
            <person name="Chang H.K."/>
            <person name="Zylstra G.J."/>
            <person name="Chae J.C."/>
        </authorList>
    </citation>
    <scope>NUCLEOTIDE SEQUENCE [LARGE SCALE GENOMIC DNA]</scope>
    <source>
        <strain evidence="7 8">AP103</strain>
    </source>
</reference>
<dbReference type="STRING" id="1172194.WQQ_19540"/>
<dbReference type="PANTHER" id="PTHR42776">
    <property type="entry name" value="SERINE PEPTIDASE S9 FAMILY MEMBER"/>
    <property type="match status" value="1"/>
</dbReference>
<dbReference type="PATRIC" id="fig|1172194.4.peg.1894"/>
<keyword evidence="8" id="KW-1185">Reference proteome</keyword>
<evidence type="ECO:0000313" key="7">
    <source>
        <dbReference type="EMBL" id="EIT71817.1"/>
    </source>
</evidence>
<dbReference type="GO" id="GO:0004252">
    <property type="term" value="F:serine-type endopeptidase activity"/>
    <property type="evidence" value="ECO:0007669"/>
    <property type="project" value="InterPro"/>
</dbReference>
<evidence type="ECO:0000313" key="8">
    <source>
        <dbReference type="Proteomes" id="UP000003704"/>
    </source>
</evidence>
<evidence type="ECO:0000259" key="5">
    <source>
        <dbReference type="Pfam" id="PF00326"/>
    </source>
</evidence>
<name>I7ZJ65_9GAMM</name>
<dbReference type="InterPro" id="IPR002470">
    <property type="entry name" value="Peptidase_S9A"/>
</dbReference>
<evidence type="ECO:0000256" key="4">
    <source>
        <dbReference type="SAM" id="SignalP"/>
    </source>
</evidence>
<dbReference type="Pfam" id="PF02897">
    <property type="entry name" value="Peptidase_S9_N"/>
    <property type="match status" value="1"/>
</dbReference>
<feature type="domain" description="Peptidase S9A N-terminal" evidence="6">
    <location>
        <begin position="114"/>
        <end position="382"/>
    </location>
</feature>
<dbReference type="GO" id="GO:0006508">
    <property type="term" value="P:proteolysis"/>
    <property type="evidence" value="ECO:0007669"/>
    <property type="project" value="UniProtKB-KW"/>
</dbReference>
<protein>
    <recommendedName>
        <fullName evidence="9">Peptidase S9 prolyl oligopeptidase catalytic domain-containing protein</fullName>
    </recommendedName>
</protein>
<evidence type="ECO:0000259" key="6">
    <source>
        <dbReference type="Pfam" id="PF02897"/>
    </source>
</evidence>
<feature type="domain" description="Peptidase S9 prolyl oligopeptidase catalytic" evidence="5">
    <location>
        <begin position="449"/>
        <end position="653"/>
    </location>
</feature>
<dbReference type="InterPro" id="IPR001375">
    <property type="entry name" value="Peptidase_S9_cat"/>
</dbReference>
<dbReference type="PRINTS" id="PR00862">
    <property type="entry name" value="PROLIGOPTASE"/>
</dbReference>
<dbReference type="EMBL" id="AKGD01000001">
    <property type="protein sequence ID" value="EIT71817.1"/>
    <property type="molecule type" value="Genomic_DNA"/>
</dbReference>
<dbReference type="AlphaFoldDB" id="I7ZJ65"/>
<keyword evidence="1" id="KW-0645">Protease</keyword>
<dbReference type="InterPro" id="IPR011042">
    <property type="entry name" value="6-blade_b-propeller_TolB-like"/>
</dbReference>
<dbReference type="InterPro" id="IPR029058">
    <property type="entry name" value="AB_hydrolase_fold"/>
</dbReference>
<keyword evidence="2" id="KW-0378">Hydrolase</keyword>
<keyword evidence="4" id="KW-0732">Signal</keyword>
<evidence type="ECO:0000256" key="1">
    <source>
        <dbReference type="ARBA" id="ARBA00022670"/>
    </source>
</evidence>
<dbReference type="SUPFAM" id="SSF50993">
    <property type="entry name" value="Peptidase/esterase 'gauge' domain"/>
    <property type="match status" value="1"/>
</dbReference>
<feature type="chain" id="PRO_5003713165" description="Peptidase S9 prolyl oligopeptidase catalytic domain-containing protein" evidence="4">
    <location>
        <begin position="24"/>
        <end position="669"/>
    </location>
</feature>
<dbReference type="PANTHER" id="PTHR42776:SF27">
    <property type="entry name" value="DIPEPTIDYL PEPTIDASE FAMILY MEMBER 6"/>
    <property type="match status" value="1"/>
</dbReference>
<dbReference type="RefSeq" id="WP_007184903.1">
    <property type="nucleotide sequence ID" value="NZ_AKGD01000001.1"/>
</dbReference>
<dbReference type="Pfam" id="PF00326">
    <property type="entry name" value="Peptidase_S9"/>
    <property type="match status" value="1"/>
</dbReference>